<dbReference type="Pfam" id="PF06537">
    <property type="entry name" value="DHOR"/>
    <property type="match status" value="2"/>
</dbReference>
<gene>
    <name evidence="2" type="ORF">VB738_13845</name>
</gene>
<reference evidence="2 3" key="1">
    <citation type="submission" date="2023-12" db="EMBL/GenBank/DDBJ databases">
        <title>Baltic Sea Cyanobacteria.</title>
        <authorList>
            <person name="Delbaje E."/>
            <person name="Fewer D.P."/>
            <person name="Shishido T.K."/>
        </authorList>
    </citation>
    <scope>NUCLEOTIDE SEQUENCE [LARGE SCALE GENOMIC DNA]</scope>
    <source>
        <strain evidence="2 3">UHCC 0139</strain>
    </source>
</reference>
<sequence length="433" mass="45944">MARPSRVLRSALLAGLALAVVLGLGLRQVWGAADPRQAAGAMTVANRTSAAFEQPAAGLTPAELERHLVADVLFDRTHVPLEGAPGAGLGPRFNAASCIACHVRNGRGRPLMGESLVRVALRDGQPVPGLGHQVRDRAVLGARPDAAVTVAWQERDGLRRPEVQLEGGTSLDLSERSVARSLRVAPPLIGLGLLEAVPEAAILAHADPDDRDGDGISGRPHWLAEGERPPRLGRFGWKAGAATVRDQTADAFLNDMGLTTAARPDGAGVVDINGAELTLVTYYSQTLGAPRTALPASSPVVRRGRELFDTLACSRCHVPRLTTGRSPEAVAGVINGQPIWPYTDLLLHDMGDGLDDGVVEKGAPGREWRTAPLWGVGLAQRVNGSAGFLHDGRARSLEEAILWHGGEAASARERFTALAPEQRRRLLGWLQQL</sequence>
<name>A0ABU5RX25_9CYAN</name>
<evidence type="ECO:0000313" key="2">
    <source>
        <dbReference type="EMBL" id="MEA5392341.1"/>
    </source>
</evidence>
<proteinExistence type="predicted"/>
<dbReference type="InterPro" id="IPR051395">
    <property type="entry name" value="Cytochrome_c_Peroxidase/MauG"/>
</dbReference>
<organism evidence="2 3">
    <name type="scientific">Cyanobium gracile UHCC 0139</name>
    <dbReference type="NCBI Taxonomy" id="3110308"/>
    <lineage>
        <taxon>Bacteria</taxon>
        <taxon>Bacillati</taxon>
        <taxon>Cyanobacteriota</taxon>
        <taxon>Cyanophyceae</taxon>
        <taxon>Synechococcales</taxon>
        <taxon>Prochlorococcaceae</taxon>
        <taxon>Cyanobium</taxon>
    </lineage>
</organism>
<evidence type="ECO:0000313" key="3">
    <source>
        <dbReference type="Proteomes" id="UP001304461"/>
    </source>
</evidence>
<dbReference type="Proteomes" id="UP001304461">
    <property type="component" value="Unassembled WGS sequence"/>
</dbReference>
<dbReference type="InterPro" id="IPR036909">
    <property type="entry name" value="Cyt_c-like_dom_sf"/>
</dbReference>
<dbReference type="PIRSF" id="PIRSF028099">
    <property type="entry name" value="DUF1111"/>
    <property type="match status" value="1"/>
</dbReference>
<accession>A0ABU5RX25</accession>
<protein>
    <submittedName>
        <fullName evidence="2">Di-heme oxidoredictase family protein</fullName>
    </submittedName>
</protein>
<dbReference type="InterPro" id="IPR010538">
    <property type="entry name" value="DHOR"/>
</dbReference>
<dbReference type="PANTHER" id="PTHR30600">
    <property type="entry name" value="CYTOCHROME C PEROXIDASE-RELATED"/>
    <property type="match status" value="1"/>
</dbReference>
<keyword evidence="3" id="KW-1185">Reference proteome</keyword>
<dbReference type="EMBL" id="JAYGHX010000010">
    <property type="protein sequence ID" value="MEA5392341.1"/>
    <property type="molecule type" value="Genomic_DNA"/>
</dbReference>
<dbReference type="Gene3D" id="1.10.760.10">
    <property type="entry name" value="Cytochrome c-like domain"/>
    <property type="match status" value="1"/>
</dbReference>
<dbReference type="SUPFAM" id="SSF46626">
    <property type="entry name" value="Cytochrome c"/>
    <property type="match status" value="1"/>
</dbReference>
<dbReference type="PANTHER" id="PTHR30600:SF4">
    <property type="entry name" value="CYTOCHROME C DOMAIN-CONTAINING PROTEIN"/>
    <property type="match status" value="1"/>
</dbReference>
<feature type="region of interest" description="Disordered" evidence="1">
    <location>
        <begin position="206"/>
        <end position="227"/>
    </location>
</feature>
<evidence type="ECO:0000256" key="1">
    <source>
        <dbReference type="SAM" id="MobiDB-lite"/>
    </source>
</evidence>
<dbReference type="RefSeq" id="WP_323306298.1">
    <property type="nucleotide sequence ID" value="NZ_JAYGHX010000010.1"/>
</dbReference>
<comment type="caution">
    <text evidence="2">The sequence shown here is derived from an EMBL/GenBank/DDBJ whole genome shotgun (WGS) entry which is preliminary data.</text>
</comment>